<proteinExistence type="predicted"/>
<accession>A0A7D7PK79</accession>
<feature type="compositionally biased region" description="Basic and acidic residues" evidence="1">
    <location>
        <begin position="112"/>
        <end position="121"/>
    </location>
</feature>
<evidence type="ECO:0000313" key="2">
    <source>
        <dbReference type="EMBL" id="QMS43558.1"/>
    </source>
</evidence>
<name>A0A7D7PK79_ECOLX</name>
<evidence type="ECO:0000256" key="1">
    <source>
        <dbReference type="SAM" id="MobiDB-lite"/>
    </source>
</evidence>
<sequence>MPLLCRRFSSVAPDAALPAHLTVCKATAPDGAAVSCLSAAALRPVLRRRAFRGYIHDHIPFQSSRGEMYQPQNFLPLASKTFASAPGQLPRDVVSVPRRKGPLRGNTLRPGRQKELRSSGK</sequence>
<dbReference type="AlphaFoldDB" id="A0A7D7PK79"/>
<feature type="region of interest" description="Disordered" evidence="1">
    <location>
        <begin position="88"/>
        <end position="121"/>
    </location>
</feature>
<organism evidence="2">
    <name type="scientific">Escherichia coli</name>
    <dbReference type="NCBI Taxonomy" id="562"/>
    <lineage>
        <taxon>Bacteria</taxon>
        <taxon>Pseudomonadati</taxon>
        <taxon>Pseudomonadota</taxon>
        <taxon>Gammaproteobacteria</taxon>
        <taxon>Enterobacterales</taxon>
        <taxon>Enterobacteriaceae</taxon>
        <taxon>Escherichia</taxon>
    </lineage>
</organism>
<keyword evidence="2" id="KW-0614">Plasmid</keyword>
<dbReference type="EMBL" id="MT554517">
    <property type="protein sequence ID" value="QMS43558.1"/>
    <property type="molecule type" value="Genomic_DNA"/>
</dbReference>
<reference evidence="2" key="1">
    <citation type="submission" date="2020-06" db="EMBL/GenBank/DDBJ databases">
        <title>Is1294 reorganizes plasmids in a multidrug-resistant Escherichia coli strain by replicative transposition.</title>
        <authorList>
            <person name="Pan Y."/>
            <person name="He D."/>
        </authorList>
    </citation>
    <scope>NUCLEOTIDE SEQUENCE</scope>
    <source>
        <strain evidence="2">TC21-F2</strain>
        <plasmid evidence="2">pC21-F2</plasmid>
    </source>
</reference>
<protein>
    <submittedName>
        <fullName evidence="2">Uncharacterized protein</fullName>
    </submittedName>
</protein>
<geneLocation type="plasmid" evidence="2">
    <name>pC21-F2</name>
</geneLocation>